<dbReference type="PIRSF" id="PIRSF000774">
    <property type="entry name" value="RpoN"/>
    <property type="match status" value="1"/>
</dbReference>
<dbReference type="PROSITE" id="PS50044">
    <property type="entry name" value="SIGMA54_3"/>
    <property type="match status" value="1"/>
</dbReference>
<keyword evidence="2" id="KW-0240">DNA-directed RNA polymerase</keyword>
<dbReference type="InterPro" id="IPR007634">
    <property type="entry name" value="RNA_pol_sigma_54_DNA-bd"/>
</dbReference>
<dbReference type="RefSeq" id="WP_150438619.1">
    <property type="nucleotide sequence ID" value="NZ_VYKL01000010.1"/>
</dbReference>
<dbReference type="InterPro" id="IPR007046">
    <property type="entry name" value="RNA_pol_sigma_54_core-bd"/>
</dbReference>
<dbReference type="GO" id="GO:0016987">
    <property type="term" value="F:sigma factor activity"/>
    <property type="evidence" value="ECO:0007669"/>
    <property type="project" value="UniProtKB-KW"/>
</dbReference>
<dbReference type="GO" id="GO:0003677">
    <property type="term" value="F:DNA binding"/>
    <property type="evidence" value="ECO:0007669"/>
    <property type="project" value="UniProtKB-KW"/>
</dbReference>
<dbReference type="OrthoDB" id="9814402at2"/>
<evidence type="ECO:0000259" key="10">
    <source>
        <dbReference type="Pfam" id="PF04963"/>
    </source>
</evidence>
<dbReference type="Proteomes" id="UP000326671">
    <property type="component" value="Unassembled WGS sequence"/>
</dbReference>
<evidence type="ECO:0000256" key="1">
    <source>
        <dbReference type="ARBA" id="ARBA00008798"/>
    </source>
</evidence>
<comment type="caution">
    <text evidence="11">The sequence shown here is derived from an EMBL/GenBank/DDBJ whole genome shotgun (WGS) entry which is preliminary data.</text>
</comment>
<dbReference type="GO" id="GO:0006352">
    <property type="term" value="P:DNA-templated transcription initiation"/>
    <property type="evidence" value="ECO:0007669"/>
    <property type="project" value="InterPro"/>
</dbReference>
<dbReference type="GO" id="GO:0000428">
    <property type="term" value="C:DNA-directed RNA polymerase complex"/>
    <property type="evidence" value="ECO:0007669"/>
    <property type="project" value="UniProtKB-KW"/>
</dbReference>
<keyword evidence="4" id="KW-0548">Nucleotidyltransferase</keyword>
<evidence type="ECO:0000259" key="9">
    <source>
        <dbReference type="Pfam" id="PF04552"/>
    </source>
</evidence>
<dbReference type="Gene3D" id="1.10.10.1330">
    <property type="entry name" value="RNA polymerase sigma-54 factor, core-binding domain"/>
    <property type="match status" value="1"/>
</dbReference>
<reference evidence="11 12" key="1">
    <citation type="submission" date="2019-09" db="EMBL/GenBank/DDBJ databases">
        <title>Whole genome sequences of isolates from the Mars Exploration Rovers.</title>
        <authorList>
            <person name="Seuylemezian A."/>
            <person name="Vaishampayan P."/>
        </authorList>
    </citation>
    <scope>NUCLEOTIDE SEQUENCE [LARGE SCALE GENOMIC DNA]</scope>
    <source>
        <strain evidence="11 12">MER_TA_151</strain>
    </source>
</reference>
<dbReference type="PROSITE" id="PS00718">
    <property type="entry name" value="SIGMA54_2"/>
    <property type="match status" value="1"/>
</dbReference>
<keyword evidence="5" id="KW-0805">Transcription regulation</keyword>
<keyword evidence="7" id="KW-0238">DNA-binding</keyword>
<evidence type="ECO:0000313" key="12">
    <source>
        <dbReference type="Proteomes" id="UP000326671"/>
    </source>
</evidence>
<feature type="domain" description="RNA polymerase sigma factor 54 DNA-binding" evidence="9">
    <location>
        <begin position="282"/>
        <end position="441"/>
    </location>
</feature>
<dbReference type="EMBL" id="VYKL01000010">
    <property type="protein sequence ID" value="KAA9028366.1"/>
    <property type="molecule type" value="Genomic_DNA"/>
</dbReference>
<keyword evidence="8" id="KW-0804">Transcription</keyword>
<evidence type="ECO:0000256" key="2">
    <source>
        <dbReference type="ARBA" id="ARBA00022478"/>
    </source>
</evidence>
<keyword evidence="3" id="KW-0808">Transferase</keyword>
<comment type="similarity">
    <text evidence="1">Belongs to the sigma-54 factor family.</text>
</comment>
<protein>
    <submittedName>
        <fullName evidence="11">RNA polymerase factor sigma-54</fullName>
    </submittedName>
</protein>
<evidence type="ECO:0000256" key="7">
    <source>
        <dbReference type="ARBA" id="ARBA00023125"/>
    </source>
</evidence>
<evidence type="ECO:0000256" key="5">
    <source>
        <dbReference type="ARBA" id="ARBA00023015"/>
    </source>
</evidence>
<evidence type="ECO:0000256" key="3">
    <source>
        <dbReference type="ARBA" id="ARBA00022679"/>
    </source>
</evidence>
<feature type="domain" description="RNA polymerase sigma factor 54 core-binding" evidence="10">
    <location>
        <begin position="92"/>
        <end position="272"/>
    </location>
</feature>
<proteinExistence type="inferred from homology"/>
<dbReference type="PANTHER" id="PTHR32248">
    <property type="entry name" value="RNA POLYMERASE SIGMA-54 FACTOR"/>
    <property type="match status" value="1"/>
</dbReference>
<dbReference type="Gene3D" id="1.10.10.60">
    <property type="entry name" value="Homeodomain-like"/>
    <property type="match status" value="1"/>
</dbReference>
<evidence type="ECO:0000256" key="8">
    <source>
        <dbReference type="ARBA" id="ARBA00023163"/>
    </source>
</evidence>
<keyword evidence="6" id="KW-0731">Sigma factor</keyword>
<dbReference type="PRINTS" id="PR00045">
    <property type="entry name" value="SIGMA54FCT"/>
</dbReference>
<dbReference type="GO" id="GO:0016779">
    <property type="term" value="F:nucleotidyltransferase activity"/>
    <property type="evidence" value="ECO:0007669"/>
    <property type="project" value="UniProtKB-KW"/>
</dbReference>
<sequence>MQFGMELNQYQSLKLTLTPELRQSINILQYSSHELIDFLKQQAVENPLLEIKENNSMDFVTRNYNKTETNYSAYNNVDKDYDPIIHYSDTIMTLEKHLLEQIMTNNDITKAQKQILRFLIGHLNQYGYLEIEPATAAHILSVSMEEMEESVSLLQSLDPIGVGARDLKECLLIQTATQQDSHPLAYPIIEHHMEDLAAKRYHKMAKQFNVTVQDIQKAADFIKTLNPRPCSEYHHEMTQYITPDVIVEKVNDEYLIIVNDSMIPQISIHPIYKNNAMKKAEDYIKRKQHEVSMLMNGISQRKYTLYKVTEAIVEMQKDFFQFGMTKLKPMTLKDISEQLGFHESTISRATSNKYIQTQHGLFKVKDLFSTGLSRKNSLENESAVVIKEKIKDLIDKENKEKPISDQMIVELLMKNGVQISRRTVAKYREEMGIPGSSKRKRY</sequence>
<dbReference type="Pfam" id="PF04552">
    <property type="entry name" value="Sigma54_DBD"/>
    <property type="match status" value="1"/>
</dbReference>
<dbReference type="GO" id="GO:0001216">
    <property type="term" value="F:DNA-binding transcription activator activity"/>
    <property type="evidence" value="ECO:0007669"/>
    <property type="project" value="InterPro"/>
</dbReference>
<accession>A0A5J5I3A2</accession>
<dbReference type="InterPro" id="IPR038709">
    <property type="entry name" value="RpoN_core-bd_sf"/>
</dbReference>
<dbReference type="PANTHER" id="PTHR32248:SF4">
    <property type="entry name" value="RNA POLYMERASE SIGMA-54 FACTOR"/>
    <property type="match status" value="1"/>
</dbReference>
<evidence type="ECO:0000313" key="11">
    <source>
        <dbReference type="EMBL" id="KAA9028366.1"/>
    </source>
</evidence>
<evidence type="ECO:0000256" key="4">
    <source>
        <dbReference type="ARBA" id="ARBA00022695"/>
    </source>
</evidence>
<name>A0A5J5I3A2_9BACI</name>
<dbReference type="AlphaFoldDB" id="A0A5J5I3A2"/>
<organism evidence="11 12">
    <name type="scientific">Niallia endozanthoxylica</name>
    <dbReference type="NCBI Taxonomy" id="2036016"/>
    <lineage>
        <taxon>Bacteria</taxon>
        <taxon>Bacillati</taxon>
        <taxon>Bacillota</taxon>
        <taxon>Bacilli</taxon>
        <taxon>Bacillales</taxon>
        <taxon>Bacillaceae</taxon>
        <taxon>Niallia</taxon>
    </lineage>
</organism>
<keyword evidence="12" id="KW-1185">Reference proteome</keyword>
<gene>
    <name evidence="11" type="primary">rpoN</name>
    <name evidence="11" type="ORF">F4V44_03565</name>
</gene>
<evidence type="ECO:0000256" key="6">
    <source>
        <dbReference type="ARBA" id="ARBA00023082"/>
    </source>
</evidence>
<dbReference type="InterPro" id="IPR000394">
    <property type="entry name" value="RNA_pol_sigma_54"/>
</dbReference>
<dbReference type="Pfam" id="PF00309">
    <property type="entry name" value="Sigma54_AID"/>
    <property type="match status" value="1"/>
</dbReference>
<dbReference type="NCBIfam" id="TIGR02395">
    <property type="entry name" value="rpoN_sigma"/>
    <property type="match status" value="1"/>
</dbReference>
<dbReference type="Pfam" id="PF04963">
    <property type="entry name" value="Sigma54_CBD"/>
    <property type="match status" value="1"/>
</dbReference>